<dbReference type="Proteomes" id="UP001164286">
    <property type="component" value="Unassembled WGS sequence"/>
</dbReference>
<dbReference type="RefSeq" id="XP_052941992.1">
    <property type="nucleotide sequence ID" value="XM_053087968.1"/>
</dbReference>
<proteinExistence type="predicted"/>
<sequence>MPAFQSGMITLLSDDKIAFKLDRRVLKKASRFKDEDTPSFELHVPANKATVLLFLLHLTEPARHYQCDAVARDILHMTALRDPGDKRFDIFVLACELDDIPSGCRVLLHARHAESPSSWGAQIRPTSSSWTKANEAQLSPSWAYALECGVRLADKKCRYRSPRVDTSIYRSLPVYTGRDRVATGRDSSTVPMDGSNATPCLFTLYRGPIQANRVYEVSGGALCLKQAMHCHGVLSCIISRYTSHNQSAIALSGGNLTIPFQHIGVFEFGQHAVGVLVLRLRSYMIA</sequence>
<dbReference type="AlphaFoldDB" id="A0AA38H1G6"/>
<comment type="caution">
    <text evidence="1">The sequence shown here is derived from an EMBL/GenBank/DDBJ whole genome shotgun (WGS) entry which is preliminary data.</text>
</comment>
<accession>A0AA38H1G6</accession>
<name>A0AA38H1G6_9TREE</name>
<protein>
    <submittedName>
        <fullName evidence="1">Uncharacterized protein</fullName>
    </submittedName>
</protein>
<gene>
    <name evidence="1" type="ORF">MKK02DRAFT_30083</name>
</gene>
<evidence type="ECO:0000313" key="1">
    <source>
        <dbReference type="EMBL" id="KAI9632215.1"/>
    </source>
</evidence>
<evidence type="ECO:0000313" key="2">
    <source>
        <dbReference type="Proteomes" id="UP001164286"/>
    </source>
</evidence>
<dbReference type="GeneID" id="77727173"/>
<dbReference type="EMBL" id="JAKWFO010000014">
    <property type="protein sequence ID" value="KAI9632215.1"/>
    <property type="molecule type" value="Genomic_DNA"/>
</dbReference>
<reference evidence="1" key="1">
    <citation type="journal article" date="2022" name="G3 (Bethesda)">
        <title>High quality genome of the basidiomycete yeast Dioszegia hungarica PDD-24b-2 isolated from cloud water.</title>
        <authorList>
            <person name="Jarrige D."/>
            <person name="Haridas S."/>
            <person name="Bleykasten-Grosshans C."/>
            <person name="Joly M."/>
            <person name="Nadalig T."/>
            <person name="Sancelme M."/>
            <person name="Vuilleumier S."/>
            <person name="Grigoriev I.V."/>
            <person name="Amato P."/>
            <person name="Bringel F."/>
        </authorList>
    </citation>
    <scope>NUCLEOTIDE SEQUENCE</scope>
    <source>
        <strain evidence="1">PDD-24b-2</strain>
    </source>
</reference>
<keyword evidence="2" id="KW-1185">Reference proteome</keyword>
<organism evidence="1 2">
    <name type="scientific">Dioszegia hungarica</name>
    <dbReference type="NCBI Taxonomy" id="4972"/>
    <lineage>
        <taxon>Eukaryota</taxon>
        <taxon>Fungi</taxon>
        <taxon>Dikarya</taxon>
        <taxon>Basidiomycota</taxon>
        <taxon>Agaricomycotina</taxon>
        <taxon>Tremellomycetes</taxon>
        <taxon>Tremellales</taxon>
        <taxon>Bulleribasidiaceae</taxon>
        <taxon>Dioszegia</taxon>
    </lineage>
</organism>